<feature type="transmembrane region" description="Helical" evidence="6">
    <location>
        <begin position="225"/>
        <end position="245"/>
    </location>
</feature>
<keyword evidence="4 6" id="KW-1133">Transmembrane helix</keyword>
<evidence type="ECO:0000256" key="4">
    <source>
        <dbReference type="ARBA" id="ARBA00022989"/>
    </source>
</evidence>
<evidence type="ECO:0000313" key="7">
    <source>
        <dbReference type="EMBL" id="MCC3296789.1"/>
    </source>
</evidence>
<dbReference type="EMBL" id="JAJFZV010000001">
    <property type="protein sequence ID" value="MCC3296789.1"/>
    <property type="molecule type" value="Genomic_DNA"/>
</dbReference>
<organism evidence="7 8">
    <name type="scientific">Arthrobacter caoxuetaonis</name>
    <dbReference type="NCBI Taxonomy" id="2886935"/>
    <lineage>
        <taxon>Bacteria</taxon>
        <taxon>Bacillati</taxon>
        <taxon>Actinomycetota</taxon>
        <taxon>Actinomycetes</taxon>
        <taxon>Micrococcales</taxon>
        <taxon>Micrococcaceae</taxon>
        <taxon>Arthrobacter</taxon>
    </lineage>
</organism>
<keyword evidence="3 6" id="KW-0812">Transmembrane</keyword>
<feature type="transmembrane region" description="Helical" evidence="6">
    <location>
        <begin position="303"/>
        <end position="325"/>
    </location>
</feature>
<comment type="caution">
    <text evidence="7">The sequence shown here is derived from an EMBL/GenBank/DDBJ whole genome shotgun (WGS) entry which is preliminary data.</text>
</comment>
<feature type="transmembrane region" description="Helical" evidence="6">
    <location>
        <begin position="156"/>
        <end position="179"/>
    </location>
</feature>
<gene>
    <name evidence="7" type="ORF">LJ757_03085</name>
</gene>
<feature type="transmembrane region" description="Helical" evidence="6">
    <location>
        <begin position="21"/>
        <end position="41"/>
    </location>
</feature>
<evidence type="ECO:0000256" key="1">
    <source>
        <dbReference type="ARBA" id="ARBA00004651"/>
    </source>
</evidence>
<feature type="transmembrane region" description="Helical" evidence="6">
    <location>
        <begin position="125"/>
        <end position="144"/>
    </location>
</feature>
<reference evidence="7" key="1">
    <citation type="submission" date="2021-10" db="EMBL/GenBank/DDBJ databases">
        <title>Novel species in genus Arthrobacter.</title>
        <authorList>
            <person name="Liu Y."/>
        </authorList>
    </citation>
    <scope>NUCLEOTIDE SEQUENCE</scope>
    <source>
        <strain evidence="7">Zg-Y453</strain>
    </source>
</reference>
<feature type="transmembrane region" description="Helical" evidence="6">
    <location>
        <begin position="53"/>
        <end position="71"/>
    </location>
</feature>
<dbReference type="PANTHER" id="PTHR30250">
    <property type="entry name" value="PST FAMILY PREDICTED COLANIC ACID TRANSPORTER"/>
    <property type="match status" value="1"/>
</dbReference>
<protein>
    <recommendedName>
        <fullName evidence="9">Membrane protein involved in the export of O-antigen and teichoic acid</fullName>
    </recommendedName>
</protein>
<sequence>MTRRSEKSTGNDSGQSGGLTGVGLSSLIAAASGYLVLFIAARSLNEAENASFLAYWAALFFVIGILAGIINEGTRAVSSSVQRGTSGTGPRILGTGLGIGVAAAAVIAASSPLWAGELFTDGQPWLLVAGMSVVAVAYAGHASLAGAAGGLREWKLFAGLAAAEALVRLAAVALVALLAAGLAGIEMACIAGAFVWLLFLVFGSSARKAAGARSDVPGPVLIRRMGHALTSAAATATLITGYPVLLKFTTPDAEYALAAPLILAISLTRAPIMLPLQAFQAVLINRFVNAPRDRGLGLLIRPLALILAIGVAGAALAALAGPWIMLIFGPGYWVDPWTMAVLTFAAALMAALTLTGTIALAIDRHRIYAVGWVTATVVALGALLLDGPLVDRVFASLIAGPLVGIAVHVIGIRRRASDVVVPTLPEQKDS</sequence>
<evidence type="ECO:0000256" key="6">
    <source>
        <dbReference type="SAM" id="Phobius"/>
    </source>
</evidence>
<name>A0A9X1SDG7_9MICC</name>
<evidence type="ECO:0000313" key="8">
    <source>
        <dbReference type="Proteomes" id="UP001139158"/>
    </source>
</evidence>
<comment type="subcellular location">
    <subcellularLocation>
        <location evidence="1">Cell membrane</location>
        <topology evidence="1">Multi-pass membrane protein</topology>
    </subcellularLocation>
</comment>
<feature type="transmembrane region" description="Helical" evidence="6">
    <location>
        <begin position="257"/>
        <end position="283"/>
    </location>
</feature>
<feature type="transmembrane region" description="Helical" evidence="6">
    <location>
        <begin position="337"/>
        <end position="360"/>
    </location>
</feature>
<dbReference type="RefSeq" id="WP_227894517.1">
    <property type="nucleotide sequence ID" value="NZ_CP099466.1"/>
</dbReference>
<dbReference type="Proteomes" id="UP001139158">
    <property type="component" value="Unassembled WGS sequence"/>
</dbReference>
<feature type="transmembrane region" description="Helical" evidence="6">
    <location>
        <begin position="185"/>
        <end position="204"/>
    </location>
</feature>
<keyword evidence="2" id="KW-1003">Cell membrane</keyword>
<proteinExistence type="predicted"/>
<feature type="transmembrane region" description="Helical" evidence="6">
    <location>
        <begin position="92"/>
        <end position="113"/>
    </location>
</feature>
<evidence type="ECO:0000256" key="2">
    <source>
        <dbReference type="ARBA" id="ARBA00022475"/>
    </source>
</evidence>
<keyword evidence="8" id="KW-1185">Reference proteome</keyword>
<feature type="transmembrane region" description="Helical" evidence="6">
    <location>
        <begin position="393"/>
        <end position="412"/>
    </location>
</feature>
<dbReference type="GO" id="GO:0005886">
    <property type="term" value="C:plasma membrane"/>
    <property type="evidence" value="ECO:0007669"/>
    <property type="project" value="UniProtKB-SubCell"/>
</dbReference>
<dbReference type="PANTHER" id="PTHR30250:SF11">
    <property type="entry name" value="O-ANTIGEN TRANSPORTER-RELATED"/>
    <property type="match status" value="1"/>
</dbReference>
<dbReference type="AlphaFoldDB" id="A0A9X1SDG7"/>
<evidence type="ECO:0000256" key="3">
    <source>
        <dbReference type="ARBA" id="ARBA00022692"/>
    </source>
</evidence>
<evidence type="ECO:0008006" key="9">
    <source>
        <dbReference type="Google" id="ProtNLM"/>
    </source>
</evidence>
<feature type="transmembrane region" description="Helical" evidence="6">
    <location>
        <begin position="367"/>
        <end position="387"/>
    </location>
</feature>
<keyword evidence="5 6" id="KW-0472">Membrane</keyword>
<dbReference type="InterPro" id="IPR050833">
    <property type="entry name" value="Poly_Biosynth_Transport"/>
</dbReference>
<evidence type="ECO:0000256" key="5">
    <source>
        <dbReference type="ARBA" id="ARBA00023136"/>
    </source>
</evidence>
<accession>A0A9X1SDG7</accession>